<evidence type="ECO:0000313" key="2">
    <source>
        <dbReference type="EMBL" id="RFU64924.1"/>
    </source>
</evidence>
<evidence type="ECO:0000256" key="1">
    <source>
        <dbReference type="SAM" id="MobiDB-lite"/>
    </source>
</evidence>
<dbReference type="OrthoDB" id="2884040at2"/>
<keyword evidence="3" id="KW-1185">Reference proteome</keyword>
<dbReference type="Proteomes" id="UP000262939">
    <property type="component" value="Unassembled WGS sequence"/>
</dbReference>
<feature type="region of interest" description="Disordered" evidence="1">
    <location>
        <begin position="61"/>
        <end position="125"/>
    </location>
</feature>
<feature type="compositionally biased region" description="Polar residues" evidence="1">
    <location>
        <begin position="61"/>
        <end position="82"/>
    </location>
</feature>
<feature type="compositionally biased region" description="Basic and acidic residues" evidence="1">
    <location>
        <begin position="108"/>
        <end position="117"/>
    </location>
</feature>
<reference evidence="2 3" key="1">
    <citation type="submission" date="2018-08" db="EMBL/GenBank/DDBJ databases">
        <title>Bacillus chawlae sp. nov., Bacillus glennii sp. nov., and Bacillus saganii sp. nov. Isolated from the Vehicle Assembly Building at Kennedy Space Center where the Viking Spacecraft were Assembled.</title>
        <authorList>
            <person name="Seuylemezian A."/>
            <person name="Vaishampayan P."/>
        </authorList>
    </citation>
    <scope>NUCLEOTIDE SEQUENCE [LARGE SCALE GENOMIC DNA]</scope>
    <source>
        <strain evidence="2 3">V44-8</strain>
    </source>
</reference>
<name>A0A372LFY6_9BACI</name>
<gene>
    <name evidence="2" type="ORF">D0466_03120</name>
</gene>
<accession>A0A372LFY6</accession>
<dbReference type="AlphaFoldDB" id="A0A372LFY6"/>
<dbReference type="EMBL" id="QVTD01000003">
    <property type="protein sequence ID" value="RFU64924.1"/>
    <property type="molecule type" value="Genomic_DNA"/>
</dbReference>
<organism evidence="2 3">
    <name type="scientific">Peribacillus glennii</name>
    <dbReference type="NCBI Taxonomy" id="2303991"/>
    <lineage>
        <taxon>Bacteria</taxon>
        <taxon>Bacillati</taxon>
        <taxon>Bacillota</taxon>
        <taxon>Bacilli</taxon>
        <taxon>Bacillales</taxon>
        <taxon>Bacillaceae</taxon>
        <taxon>Peribacillus</taxon>
    </lineage>
</organism>
<feature type="compositionally biased region" description="Polar residues" evidence="1">
    <location>
        <begin position="91"/>
        <end position="103"/>
    </location>
</feature>
<comment type="caution">
    <text evidence="2">The sequence shown here is derived from an EMBL/GenBank/DDBJ whole genome shotgun (WGS) entry which is preliminary data.</text>
</comment>
<evidence type="ECO:0000313" key="3">
    <source>
        <dbReference type="Proteomes" id="UP000262939"/>
    </source>
</evidence>
<protein>
    <submittedName>
        <fullName evidence="2">Uncharacterized protein</fullName>
    </submittedName>
</protein>
<proteinExistence type="predicted"/>
<sequence>MITKNKMIGTLAIGAATYMLRNKQSRDKVMTQIQSVATPENIEKLKNQLPFLKSMMSGTTTYSNTQPLLKMDTNNDTTYKDQTLQKKPLNSDGQTSYKEQSLLGTDFAQKDEDDAHSLAEAPKLL</sequence>
<dbReference type="RefSeq" id="WP_117321100.1">
    <property type="nucleotide sequence ID" value="NZ_QVTD01000003.1"/>
</dbReference>